<proteinExistence type="predicted"/>
<gene>
    <name evidence="1" type="ORF">L2E82_27889</name>
</gene>
<accession>A0ACB9CUA0</accession>
<dbReference type="EMBL" id="CM042013">
    <property type="protein sequence ID" value="KAI3737874.1"/>
    <property type="molecule type" value="Genomic_DNA"/>
</dbReference>
<protein>
    <submittedName>
        <fullName evidence="1">Uncharacterized protein</fullName>
    </submittedName>
</protein>
<dbReference type="Proteomes" id="UP001055811">
    <property type="component" value="Linkage Group LG05"/>
</dbReference>
<reference evidence="2" key="1">
    <citation type="journal article" date="2022" name="Mol. Ecol. Resour.">
        <title>The genomes of chicory, endive, great burdock and yacon provide insights into Asteraceae palaeo-polyploidization history and plant inulin production.</title>
        <authorList>
            <person name="Fan W."/>
            <person name="Wang S."/>
            <person name="Wang H."/>
            <person name="Wang A."/>
            <person name="Jiang F."/>
            <person name="Liu H."/>
            <person name="Zhao H."/>
            <person name="Xu D."/>
            <person name="Zhang Y."/>
        </authorList>
    </citation>
    <scope>NUCLEOTIDE SEQUENCE [LARGE SCALE GENOMIC DNA]</scope>
    <source>
        <strain evidence="2">cv. Punajuju</strain>
    </source>
</reference>
<name>A0ACB9CUA0_CICIN</name>
<organism evidence="1 2">
    <name type="scientific">Cichorium intybus</name>
    <name type="common">Chicory</name>
    <dbReference type="NCBI Taxonomy" id="13427"/>
    <lineage>
        <taxon>Eukaryota</taxon>
        <taxon>Viridiplantae</taxon>
        <taxon>Streptophyta</taxon>
        <taxon>Embryophyta</taxon>
        <taxon>Tracheophyta</taxon>
        <taxon>Spermatophyta</taxon>
        <taxon>Magnoliopsida</taxon>
        <taxon>eudicotyledons</taxon>
        <taxon>Gunneridae</taxon>
        <taxon>Pentapetalae</taxon>
        <taxon>asterids</taxon>
        <taxon>campanulids</taxon>
        <taxon>Asterales</taxon>
        <taxon>Asteraceae</taxon>
        <taxon>Cichorioideae</taxon>
        <taxon>Cichorieae</taxon>
        <taxon>Cichoriinae</taxon>
        <taxon>Cichorium</taxon>
    </lineage>
</organism>
<keyword evidence="2" id="KW-1185">Reference proteome</keyword>
<evidence type="ECO:0000313" key="2">
    <source>
        <dbReference type="Proteomes" id="UP001055811"/>
    </source>
</evidence>
<reference evidence="1 2" key="2">
    <citation type="journal article" date="2022" name="Mol. Ecol. Resour.">
        <title>The genomes of chicory, endive, great burdock and yacon provide insights into Asteraceae paleo-polyploidization history and plant inulin production.</title>
        <authorList>
            <person name="Fan W."/>
            <person name="Wang S."/>
            <person name="Wang H."/>
            <person name="Wang A."/>
            <person name="Jiang F."/>
            <person name="Liu H."/>
            <person name="Zhao H."/>
            <person name="Xu D."/>
            <person name="Zhang Y."/>
        </authorList>
    </citation>
    <scope>NUCLEOTIDE SEQUENCE [LARGE SCALE GENOMIC DNA]</scope>
    <source>
        <strain evidence="2">cv. Punajuju</strain>
        <tissue evidence="1">Leaves</tissue>
    </source>
</reference>
<comment type="caution">
    <text evidence="1">The sequence shown here is derived from an EMBL/GenBank/DDBJ whole genome shotgun (WGS) entry which is preliminary data.</text>
</comment>
<evidence type="ECO:0000313" key="1">
    <source>
        <dbReference type="EMBL" id="KAI3737874.1"/>
    </source>
</evidence>
<sequence length="317" mass="34581">MAPSSSTTTIRQMTTTVFLLLLLVPATQNARSIVPRTDRELLDFSLNLEYLEAEFFLHGSMGRGLDHIQPNLAGGGPPPIGARIANLSPLIRPIIMQFAYQEVGHIRAIKSTVPGFSRPLLDLSVKSFAKVINKAFGRPLFPPFNPYANDINYMIASYIIPYVGLTGYVGANPLLKSNITRKLVAGLLGVESGQDAVIRTLLYERAALRVLPYGITVARFTDKISKLRNKLGHAGVKDEGLIVPAYYLLGRGIITGNVLAGNTNSLAFSRTPKEILRIVYGSGKEHVPGGFFPKGGNGTIAKGYLRKRKLDNWPSHV</sequence>